<dbReference type="KEGG" id="eaz:JHT90_13530"/>
<dbReference type="PROSITE" id="PS51257">
    <property type="entry name" value="PROKAR_LIPOPROTEIN"/>
    <property type="match status" value="1"/>
</dbReference>
<dbReference type="Proteomes" id="UP000595278">
    <property type="component" value="Chromosome"/>
</dbReference>
<evidence type="ECO:0000313" key="3">
    <source>
        <dbReference type="Proteomes" id="UP000595278"/>
    </source>
</evidence>
<reference evidence="2 3" key="1">
    <citation type="submission" date="2021-01" db="EMBL/GenBank/DDBJ databases">
        <title>Entomomonas sp. F2A isolated from a house cricket (Acheta domesticus).</title>
        <authorList>
            <person name="Spergser J."/>
            <person name="Busse H.-J."/>
        </authorList>
    </citation>
    <scope>NUCLEOTIDE SEQUENCE [LARGE SCALE GENOMIC DNA]</scope>
    <source>
        <strain evidence="2 3">F2A</strain>
    </source>
</reference>
<gene>
    <name evidence="2" type="ORF">JHT90_13530</name>
</gene>
<accession>A0A974NEY4</accession>
<sequence>MNLIKHSIIILLVIILGACGKSEVQYDAISSDSTVVAFGDSVTYGFGVSKEQNYPSRLAVITGWNIINAGVSGERADQAKNRISSVLKQYQPKLVLIEIGGNDFLRRRKEQAVKEDVRAIIKAVKAENAIPVLIAVPALSPIAMMGLPSDSAIYKELAKEENVILINSVFSNVLRDEKLRLDNIHPNAQGYQRMVEGMVEQLRDNGLLY</sequence>
<protein>
    <submittedName>
        <fullName evidence="2">Arylesterase</fullName>
    </submittedName>
</protein>
<dbReference type="AlphaFoldDB" id="A0A974NEY4"/>
<dbReference type="PANTHER" id="PTHR30383:SF24">
    <property type="entry name" value="THIOESTERASE 1_PROTEASE 1_LYSOPHOSPHOLIPASE L1"/>
    <property type="match status" value="1"/>
</dbReference>
<proteinExistence type="predicted"/>
<dbReference type="GO" id="GO:0004622">
    <property type="term" value="F:phosphatidylcholine lysophospholipase activity"/>
    <property type="evidence" value="ECO:0007669"/>
    <property type="project" value="TreeGrafter"/>
</dbReference>
<dbReference type="RefSeq" id="WP_201091912.1">
    <property type="nucleotide sequence ID" value="NZ_CP067393.1"/>
</dbReference>
<organism evidence="2 3">
    <name type="scientific">Entomomonas asaccharolytica</name>
    <dbReference type="NCBI Taxonomy" id="2785331"/>
    <lineage>
        <taxon>Bacteria</taxon>
        <taxon>Pseudomonadati</taxon>
        <taxon>Pseudomonadota</taxon>
        <taxon>Gammaproteobacteria</taxon>
        <taxon>Pseudomonadales</taxon>
        <taxon>Pseudomonadaceae</taxon>
        <taxon>Entomomonas</taxon>
    </lineage>
</organism>
<evidence type="ECO:0000313" key="2">
    <source>
        <dbReference type="EMBL" id="QQP85381.1"/>
    </source>
</evidence>
<keyword evidence="3" id="KW-1185">Reference proteome</keyword>
<dbReference type="InterPro" id="IPR036514">
    <property type="entry name" value="SGNH_hydro_sf"/>
</dbReference>
<dbReference type="EMBL" id="CP067393">
    <property type="protein sequence ID" value="QQP85381.1"/>
    <property type="molecule type" value="Genomic_DNA"/>
</dbReference>
<dbReference type="Pfam" id="PF13472">
    <property type="entry name" value="Lipase_GDSL_2"/>
    <property type="match status" value="1"/>
</dbReference>
<dbReference type="InterPro" id="IPR051532">
    <property type="entry name" value="Ester_Hydrolysis_Enzymes"/>
</dbReference>
<dbReference type="InterPro" id="IPR013830">
    <property type="entry name" value="SGNH_hydro"/>
</dbReference>
<feature type="domain" description="SGNH hydrolase-type esterase" evidence="1">
    <location>
        <begin position="37"/>
        <end position="193"/>
    </location>
</feature>
<evidence type="ECO:0000259" key="1">
    <source>
        <dbReference type="Pfam" id="PF13472"/>
    </source>
</evidence>
<dbReference type="Gene3D" id="3.40.50.1110">
    <property type="entry name" value="SGNH hydrolase"/>
    <property type="match status" value="1"/>
</dbReference>
<dbReference type="SUPFAM" id="SSF52266">
    <property type="entry name" value="SGNH hydrolase"/>
    <property type="match status" value="1"/>
</dbReference>
<name>A0A974NEY4_9GAMM</name>
<dbReference type="PANTHER" id="PTHR30383">
    <property type="entry name" value="THIOESTERASE 1/PROTEASE 1/LYSOPHOSPHOLIPASE L1"/>
    <property type="match status" value="1"/>
</dbReference>